<name>A0A1L9TE43_9EURO</name>
<feature type="region of interest" description="Disordered" evidence="1">
    <location>
        <begin position="313"/>
        <end position="346"/>
    </location>
</feature>
<accession>A0A1L9TE43</accession>
<evidence type="ECO:0000256" key="1">
    <source>
        <dbReference type="SAM" id="MobiDB-lite"/>
    </source>
</evidence>
<feature type="compositionally biased region" description="Low complexity" evidence="1">
    <location>
        <begin position="230"/>
        <end position="239"/>
    </location>
</feature>
<evidence type="ECO:0000313" key="2">
    <source>
        <dbReference type="EMBL" id="OJJ57573.1"/>
    </source>
</evidence>
<dbReference type="AlphaFoldDB" id="A0A1L9TE43"/>
<feature type="compositionally biased region" description="Low complexity" evidence="1">
    <location>
        <begin position="315"/>
        <end position="346"/>
    </location>
</feature>
<feature type="region of interest" description="Disordered" evidence="1">
    <location>
        <begin position="230"/>
        <end position="257"/>
    </location>
</feature>
<dbReference type="EMBL" id="KV878588">
    <property type="protein sequence ID" value="OJJ57573.1"/>
    <property type="molecule type" value="Genomic_DNA"/>
</dbReference>
<dbReference type="VEuPathDB" id="FungiDB:ASPSYDRAFT_1066046"/>
<dbReference type="GeneID" id="63755942"/>
<dbReference type="OrthoDB" id="4356994at2759"/>
<gene>
    <name evidence="2" type="ORF">ASPSYDRAFT_1066046</name>
</gene>
<proteinExistence type="predicted"/>
<organism evidence="2 3">
    <name type="scientific">Aspergillus sydowii CBS 593.65</name>
    <dbReference type="NCBI Taxonomy" id="1036612"/>
    <lineage>
        <taxon>Eukaryota</taxon>
        <taxon>Fungi</taxon>
        <taxon>Dikarya</taxon>
        <taxon>Ascomycota</taxon>
        <taxon>Pezizomycotina</taxon>
        <taxon>Eurotiomycetes</taxon>
        <taxon>Eurotiomycetidae</taxon>
        <taxon>Eurotiales</taxon>
        <taxon>Aspergillaceae</taxon>
        <taxon>Aspergillus</taxon>
        <taxon>Aspergillus subgen. Nidulantes</taxon>
    </lineage>
</organism>
<sequence length="423" mass="45805">MREILHRILISQCRLASILTPLVMSAEYSPDLVGPQVYINRERALSWQAYSGLLSWEKDYGALLGHEEASKNLSVAVNIHLTSLFYIGALLAMLNRLAVLHLSDCRCTLSSPRLSDSAGREVYLRALHSLVSKTNDEVQWFTSNNTLCFLPVSTRWLISLQHALNILWLHGDNLDERTITSTSQPGSGTVGPLSSYTKLDNDYSSRFGLETLSKALPHVVRLTISIYDSTSSSSSSTSSKAPQHQHQSRTTIGHPSGSIDFTSLTSAEIIRLANISVRLSVAMDHVSTTDDCRRFTFDSLSSLLLRRLGVHRQPSDCSTSSSKSNIDIIKSPPQPQLSLPLSSSLSGSGPELGTGINILCTATTACDNRDADASEDKGEGCSGSGATSLERFGAATAAAETAGHSMQEWASELEEFLGPLFGL</sequence>
<dbReference type="STRING" id="1036612.A0A1L9TE43"/>
<evidence type="ECO:0000313" key="3">
    <source>
        <dbReference type="Proteomes" id="UP000184356"/>
    </source>
</evidence>
<dbReference type="RefSeq" id="XP_040701379.1">
    <property type="nucleotide sequence ID" value="XM_040839869.1"/>
</dbReference>
<dbReference type="Proteomes" id="UP000184356">
    <property type="component" value="Unassembled WGS sequence"/>
</dbReference>
<keyword evidence="3" id="KW-1185">Reference proteome</keyword>
<protein>
    <submittedName>
        <fullName evidence="2">Uncharacterized protein</fullName>
    </submittedName>
</protein>
<feature type="compositionally biased region" description="Polar residues" evidence="1">
    <location>
        <begin position="240"/>
        <end position="257"/>
    </location>
</feature>
<reference evidence="3" key="1">
    <citation type="journal article" date="2017" name="Genome Biol.">
        <title>Comparative genomics reveals high biological diversity and specific adaptations in the industrially and medically important fungal genus Aspergillus.</title>
        <authorList>
            <person name="de Vries R.P."/>
            <person name="Riley R."/>
            <person name="Wiebenga A."/>
            <person name="Aguilar-Osorio G."/>
            <person name="Amillis S."/>
            <person name="Uchima C.A."/>
            <person name="Anderluh G."/>
            <person name="Asadollahi M."/>
            <person name="Askin M."/>
            <person name="Barry K."/>
            <person name="Battaglia E."/>
            <person name="Bayram O."/>
            <person name="Benocci T."/>
            <person name="Braus-Stromeyer S.A."/>
            <person name="Caldana C."/>
            <person name="Canovas D."/>
            <person name="Cerqueira G.C."/>
            <person name="Chen F."/>
            <person name="Chen W."/>
            <person name="Choi C."/>
            <person name="Clum A."/>
            <person name="Dos Santos R.A."/>
            <person name="Damasio A.R."/>
            <person name="Diallinas G."/>
            <person name="Emri T."/>
            <person name="Fekete E."/>
            <person name="Flipphi M."/>
            <person name="Freyberg S."/>
            <person name="Gallo A."/>
            <person name="Gournas C."/>
            <person name="Habgood R."/>
            <person name="Hainaut M."/>
            <person name="Harispe M.L."/>
            <person name="Henrissat B."/>
            <person name="Hilden K.S."/>
            <person name="Hope R."/>
            <person name="Hossain A."/>
            <person name="Karabika E."/>
            <person name="Karaffa L."/>
            <person name="Karanyi Z."/>
            <person name="Krasevec N."/>
            <person name="Kuo A."/>
            <person name="Kusch H."/>
            <person name="LaButti K."/>
            <person name="Lagendijk E.L."/>
            <person name="Lapidus A."/>
            <person name="Levasseur A."/>
            <person name="Lindquist E."/>
            <person name="Lipzen A."/>
            <person name="Logrieco A.F."/>
            <person name="MacCabe A."/>
            <person name="Maekelae M.R."/>
            <person name="Malavazi I."/>
            <person name="Melin P."/>
            <person name="Meyer V."/>
            <person name="Mielnichuk N."/>
            <person name="Miskei M."/>
            <person name="Molnar A.P."/>
            <person name="Mule G."/>
            <person name="Ngan C.Y."/>
            <person name="Orejas M."/>
            <person name="Orosz E."/>
            <person name="Ouedraogo J.P."/>
            <person name="Overkamp K.M."/>
            <person name="Park H.-S."/>
            <person name="Perrone G."/>
            <person name="Piumi F."/>
            <person name="Punt P.J."/>
            <person name="Ram A.F."/>
            <person name="Ramon A."/>
            <person name="Rauscher S."/>
            <person name="Record E."/>
            <person name="Riano-Pachon D.M."/>
            <person name="Robert V."/>
            <person name="Roehrig J."/>
            <person name="Ruller R."/>
            <person name="Salamov A."/>
            <person name="Salih N.S."/>
            <person name="Samson R.A."/>
            <person name="Sandor E."/>
            <person name="Sanguinetti M."/>
            <person name="Schuetze T."/>
            <person name="Sepcic K."/>
            <person name="Shelest E."/>
            <person name="Sherlock G."/>
            <person name="Sophianopoulou V."/>
            <person name="Squina F.M."/>
            <person name="Sun H."/>
            <person name="Susca A."/>
            <person name="Todd R.B."/>
            <person name="Tsang A."/>
            <person name="Unkles S.E."/>
            <person name="van de Wiele N."/>
            <person name="van Rossen-Uffink D."/>
            <person name="Oliveira J.V."/>
            <person name="Vesth T.C."/>
            <person name="Visser J."/>
            <person name="Yu J.-H."/>
            <person name="Zhou M."/>
            <person name="Andersen M.R."/>
            <person name="Archer D.B."/>
            <person name="Baker S.E."/>
            <person name="Benoit I."/>
            <person name="Brakhage A.A."/>
            <person name="Braus G.H."/>
            <person name="Fischer R."/>
            <person name="Frisvad J.C."/>
            <person name="Goldman G.H."/>
            <person name="Houbraken J."/>
            <person name="Oakley B."/>
            <person name="Pocsi I."/>
            <person name="Scazzocchio C."/>
            <person name="Seiboth B."/>
            <person name="vanKuyk P.A."/>
            <person name="Wortman J."/>
            <person name="Dyer P.S."/>
            <person name="Grigoriev I.V."/>
        </authorList>
    </citation>
    <scope>NUCLEOTIDE SEQUENCE [LARGE SCALE GENOMIC DNA]</scope>
    <source>
        <strain evidence="3">CBS 593.65</strain>
    </source>
</reference>